<evidence type="ECO:0000256" key="5">
    <source>
        <dbReference type="ARBA" id="ARBA00022723"/>
    </source>
</evidence>
<dbReference type="InterPro" id="IPR028889">
    <property type="entry name" value="USP"/>
</dbReference>
<comment type="caution">
    <text evidence="15">The sequence shown here is derived from an EMBL/GenBank/DDBJ whole genome shotgun (WGS) entry which is preliminary data.</text>
</comment>
<evidence type="ECO:0000313" key="16">
    <source>
        <dbReference type="Proteomes" id="UP000521322"/>
    </source>
</evidence>
<accession>A0A7K6I4M0</accession>
<dbReference type="InterPro" id="IPR038765">
    <property type="entry name" value="Papain-like_cys_pep_sf"/>
</dbReference>
<evidence type="ECO:0000256" key="2">
    <source>
        <dbReference type="ARBA" id="ARBA00004556"/>
    </source>
</evidence>
<dbReference type="SUPFAM" id="SSF54001">
    <property type="entry name" value="Cysteine proteinases"/>
    <property type="match status" value="1"/>
</dbReference>
<feature type="non-terminal residue" evidence="15">
    <location>
        <position position="454"/>
    </location>
</feature>
<dbReference type="GO" id="GO:0046872">
    <property type="term" value="F:metal ion binding"/>
    <property type="evidence" value="ECO:0007669"/>
    <property type="project" value="UniProtKB-KW"/>
</dbReference>
<dbReference type="CDD" id="cd02674">
    <property type="entry name" value="Peptidase_C19R"/>
    <property type="match status" value="1"/>
</dbReference>
<keyword evidence="6 12" id="KW-0833">Ubl conjugation pathway</keyword>
<dbReference type="EMBL" id="VZRN01005001">
    <property type="protein sequence ID" value="NWV82950.1"/>
    <property type="molecule type" value="Genomic_DNA"/>
</dbReference>
<feature type="region of interest" description="Disordered" evidence="13">
    <location>
        <begin position="67"/>
        <end position="96"/>
    </location>
</feature>
<dbReference type="GO" id="GO:0016579">
    <property type="term" value="P:protein deubiquitination"/>
    <property type="evidence" value="ECO:0007669"/>
    <property type="project" value="InterPro"/>
</dbReference>
<feature type="non-terminal residue" evidence="15">
    <location>
        <position position="1"/>
    </location>
</feature>
<evidence type="ECO:0000259" key="14">
    <source>
        <dbReference type="PROSITE" id="PS50235"/>
    </source>
</evidence>
<dbReference type="EC" id="3.4.19.12" evidence="12"/>
<evidence type="ECO:0000256" key="7">
    <source>
        <dbReference type="ARBA" id="ARBA00022801"/>
    </source>
</evidence>
<evidence type="ECO:0000256" key="12">
    <source>
        <dbReference type="RuleBase" id="RU366025"/>
    </source>
</evidence>
<evidence type="ECO:0000256" key="10">
    <source>
        <dbReference type="ARBA" id="ARBA00023108"/>
    </source>
</evidence>
<dbReference type="GO" id="GO:0004843">
    <property type="term" value="F:cysteine-type deubiquitinase activity"/>
    <property type="evidence" value="ECO:0007669"/>
    <property type="project" value="UniProtKB-UniRule"/>
</dbReference>
<dbReference type="InterPro" id="IPR050185">
    <property type="entry name" value="Ub_carboxyl-term_hydrolase"/>
</dbReference>
<feature type="compositionally biased region" description="Polar residues" evidence="13">
    <location>
        <begin position="70"/>
        <end position="87"/>
    </location>
</feature>
<keyword evidence="5" id="KW-0479">Metal-binding</keyword>
<protein>
    <recommendedName>
        <fullName evidence="12">Ubiquitin carboxyl-terminal hydrolase</fullName>
        <ecNumber evidence="12">3.4.19.12</ecNumber>
    </recommendedName>
</protein>
<reference evidence="15 16" key="1">
    <citation type="submission" date="2019-09" db="EMBL/GenBank/DDBJ databases">
        <title>Bird 10,000 Genomes (B10K) Project - Family phase.</title>
        <authorList>
            <person name="Zhang G."/>
        </authorList>
    </citation>
    <scope>NUCLEOTIDE SEQUENCE [LARGE SCALE GENOMIC DNA]</scope>
    <source>
        <strain evidence="15">B10K-DU-029-49</strain>
        <tissue evidence="15">Liver</tissue>
    </source>
</reference>
<dbReference type="PROSITE" id="PS00973">
    <property type="entry name" value="USP_2"/>
    <property type="match status" value="1"/>
</dbReference>
<keyword evidence="4 12" id="KW-0645">Protease</keyword>
<evidence type="ECO:0000256" key="1">
    <source>
        <dbReference type="ARBA" id="ARBA00000707"/>
    </source>
</evidence>
<dbReference type="FunFam" id="3.90.70.10:FF:000024">
    <property type="entry name" value="Ubiquitin carboxyl-terminal hydrolase 2"/>
    <property type="match status" value="1"/>
</dbReference>
<dbReference type="InterPro" id="IPR018200">
    <property type="entry name" value="USP_CS"/>
</dbReference>
<dbReference type="InterPro" id="IPR001394">
    <property type="entry name" value="Peptidase_C19_UCH"/>
</dbReference>
<dbReference type="PANTHER" id="PTHR21646:SF17">
    <property type="entry name" value="UBIQUITIN CARBOXYL-TERMINAL HYDROLASE 2"/>
    <property type="match status" value="1"/>
</dbReference>
<dbReference type="GO" id="GO:0006508">
    <property type="term" value="P:proteolysis"/>
    <property type="evidence" value="ECO:0007669"/>
    <property type="project" value="UniProtKB-KW"/>
</dbReference>
<keyword evidence="10" id="KW-0090">Biological rhythms</keyword>
<dbReference type="Gene3D" id="3.90.70.10">
    <property type="entry name" value="Cysteine proteinases"/>
    <property type="match status" value="1"/>
</dbReference>
<dbReference type="GO" id="GO:0048471">
    <property type="term" value="C:perinuclear region of cytoplasm"/>
    <property type="evidence" value="ECO:0007669"/>
    <property type="project" value="UniProtKB-SubCell"/>
</dbReference>
<proteinExistence type="inferred from homology"/>
<evidence type="ECO:0000256" key="11">
    <source>
        <dbReference type="ARBA" id="ARBA00037943"/>
    </source>
</evidence>
<dbReference type="AlphaFoldDB" id="A0A7K6I4M0"/>
<comment type="similarity">
    <text evidence="11">Belongs to the peptidase C19 family. USP2 subfamily.</text>
</comment>
<evidence type="ECO:0000256" key="9">
    <source>
        <dbReference type="ARBA" id="ARBA00022833"/>
    </source>
</evidence>
<dbReference type="PROSITE" id="PS50235">
    <property type="entry name" value="USP_3"/>
    <property type="match status" value="1"/>
</dbReference>
<keyword evidence="8 12" id="KW-0788">Thiol protease</keyword>
<evidence type="ECO:0000256" key="8">
    <source>
        <dbReference type="ARBA" id="ARBA00022807"/>
    </source>
</evidence>
<comment type="subcellular location">
    <subcellularLocation>
        <location evidence="2">Cytoplasm</location>
        <location evidence="2">Perinuclear region</location>
    </subcellularLocation>
</comment>
<keyword evidence="16" id="KW-1185">Reference proteome</keyword>
<name>A0A7K6I4M0_9PASS</name>
<evidence type="ECO:0000256" key="6">
    <source>
        <dbReference type="ARBA" id="ARBA00022786"/>
    </source>
</evidence>
<dbReference type="Proteomes" id="UP000521322">
    <property type="component" value="Unassembled WGS sequence"/>
</dbReference>
<evidence type="ECO:0000313" key="15">
    <source>
        <dbReference type="EMBL" id="NWV82950.1"/>
    </source>
</evidence>
<dbReference type="GO" id="GO:0048511">
    <property type="term" value="P:rhythmic process"/>
    <property type="evidence" value="ECO:0007669"/>
    <property type="project" value="UniProtKB-KW"/>
</dbReference>
<evidence type="ECO:0000256" key="4">
    <source>
        <dbReference type="ARBA" id="ARBA00022670"/>
    </source>
</evidence>
<dbReference type="PROSITE" id="PS00972">
    <property type="entry name" value="USP_1"/>
    <property type="match status" value="1"/>
</dbReference>
<dbReference type="Pfam" id="PF00443">
    <property type="entry name" value="UCH"/>
    <property type="match status" value="1"/>
</dbReference>
<keyword evidence="9" id="KW-0862">Zinc</keyword>
<evidence type="ECO:0000256" key="3">
    <source>
        <dbReference type="ARBA" id="ARBA00022490"/>
    </source>
</evidence>
<keyword evidence="3" id="KW-0963">Cytoplasm</keyword>
<dbReference type="PANTHER" id="PTHR21646">
    <property type="entry name" value="UBIQUITIN CARBOXYL-TERMINAL HYDROLASE"/>
    <property type="match status" value="1"/>
</dbReference>
<sequence>LSRHKSISHSDLAREFSGLHTSDSAYLPAAGALNTRSRPELGNLQGLYQAATHSEYVRGYLESYGRRSNHGSLSTGHPSPSQATLPPSGSRCMASLPPSQSCSLSLQSSKAVQGLTGLRNLGNTCFMNSILQCLSNTKELRDYCLQNQYLRDLNNNSRMRTALMSEFAKLIQLLWTSSPNESVSPSEFKTQIQRYAPRFVGYNQQDAQEFLRFLLDGLHSEVNRVLVRPRASTDTLDHLPDDEKSRQMWRRYQEREDSRISDLFVGQLKSSLTCSECGYCSTAFDPFWDLSLPIPKKGYGEVTLMDCLRLFTKEDVLDGDEKPTCCRCKARTRCTKKFSIQKFPKILVLHLKRFSEARIRSSKLTTFVNFPLKDLDLREFASQSCNHAVYNLYAISNHSGTTMGGHYTAYCKSPVSSEWHSFNDSRVTPMSSSHVRSSDAYLLFYELASPSSRM</sequence>
<keyword evidence="7 12" id="KW-0378">Hydrolase</keyword>
<feature type="domain" description="USP" evidence="14">
    <location>
        <begin position="116"/>
        <end position="448"/>
    </location>
</feature>
<comment type="catalytic activity">
    <reaction evidence="1 12">
        <text>Thiol-dependent hydrolysis of ester, thioester, amide, peptide and isopeptide bonds formed by the C-terminal Gly of ubiquitin (a 76-residue protein attached to proteins as an intracellular targeting signal).</text>
        <dbReference type="EC" id="3.4.19.12"/>
    </reaction>
</comment>
<evidence type="ECO:0000256" key="13">
    <source>
        <dbReference type="SAM" id="MobiDB-lite"/>
    </source>
</evidence>
<organism evidence="15 16">
    <name type="scientific">Dasyornis broadbenti</name>
    <name type="common">rufous bristle-bird</name>
    <dbReference type="NCBI Taxonomy" id="243059"/>
    <lineage>
        <taxon>Eukaryota</taxon>
        <taxon>Metazoa</taxon>
        <taxon>Chordata</taxon>
        <taxon>Craniata</taxon>
        <taxon>Vertebrata</taxon>
        <taxon>Euteleostomi</taxon>
        <taxon>Archelosauria</taxon>
        <taxon>Archosauria</taxon>
        <taxon>Dinosauria</taxon>
        <taxon>Saurischia</taxon>
        <taxon>Theropoda</taxon>
        <taxon>Coelurosauria</taxon>
        <taxon>Aves</taxon>
        <taxon>Neognathae</taxon>
        <taxon>Neoaves</taxon>
        <taxon>Telluraves</taxon>
        <taxon>Australaves</taxon>
        <taxon>Passeriformes</taxon>
        <taxon>Meliphagoidea</taxon>
        <taxon>Dasyornithidae</taxon>
        <taxon>Dasyornis</taxon>
    </lineage>
</organism>
<gene>
    <name evidence="15" type="primary">Usp2</name>
    <name evidence="15" type="ORF">DASBRO_R09988</name>
</gene>